<keyword evidence="2" id="KW-1185">Reference proteome</keyword>
<dbReference type="RefSeq" id="WP_194182456.1">
    <property type="nucleotide sequence ID" value="NZ_JADGIK010000003.1"/>
</dbReference>
<name>A0A8J7KA09_9FLAO</name>
<protein>
    <submittedName>
        <fullName evidence="1">Uncharacterized protein</fullName>
    </submittedName>
</protein>
<comment type="caution">
    <text evidence="1">The sequence shown here is derived from an EMBL/GenBank/DDBJ whole genome shotgun (WGS) entry which is preliminary data.</text>
</comment>
<sequence length="246" mass="28294">MRQNFIKDNNSTRQLNKTLEVKNLVSGDKDTNFDSSDKENLVIYKDIANQQAVKEEIGDVLLEFDSIIRDSIDEVNESRLRDNIKYSQRGYYSQDLNATIKSKILKRIGSDSNFSNKIQVKTNSGSVFFIVKNKYVLYVKRLYGQLNKPKSYPTPSSNKLYAGKLFPELAHIPYLFIGPNLGSEGNNSFVTSLISKHEVNWTQATMNLFETDTIDINRRSEDSELNDQISILHVKENVKIKRRNIK</sequence>
<organism evidence="1 2">
    <name type="scientific">Faecalibacter rhinopitheci</name>
    <dbReference type="NCBI Taxonomy" id="2779678"/>
    <lineage>
        <taxon>Bacteria</taxon>
        <taxon>Pseudomonadati</taxon>
        <taxon>Bacteroidota</taxon>
        <taxon>Flavobacteriia</taxon>
        <taxon>Flavobacteriales</taxon>
        <taxon>Weeksellaceae</taxon>
        <taxon>Faecalibacter</taxon>
    </lineage>
</organism>
<evidence type="ECO:0000313" key="2">
    <source>
        <dbReference type="Proteomes" id="UP000608754"/>
    </source>
</evidence>
<evidence type="ECO:0000313" key="1">
    <source>
        <dbReference type="EMBL" id="MBF0596905.1"/>
    </source>
</evidence>
<accession>A0A8J7KA09</accession>
<reference evidence="1" key="1">
    <citation type="submission" date="2020-10" db="EMBL/GenBank/DDBJ databases">
        <authorList>
            <person name="Lu T."/>
            <person name="Wang Q."/>
            <person name="Han X."/>
        </authorList>
    </citation>
    <scope>NUCLEOTIDE SEQUENCE</scope>
    <source>
        <strain evidence="1">WQ 117</strain>
    </source>
</reference>
<dbReference type="Proteomes" id="UP000608754">
    <property type="component" value="Unassembled WGS sequence"/>
</dbReference>
<dbReference type="EMBL" id="JADGIK010000003">
    <property type="protein sequence ID" value="MBF0596905.1"/>
    <property type="molecule type" value="Genomic_DNA"/>
</dbReference>
<dbReference type="AlphaFoldDB" id="A0A8J7KA09"/>
<gene>
    <name evidence="1" type="ORF">IM532_05500</name>
</gene>
<proteinExistence type="predicted"/>